<organism evidence="1 2">
    <name type="scientific">Halalkalibacter alkaliphilus</name>
    <dbReference type="NCBI Taxonomy" id="2917993"/>
    <lineage>
        <taxon>Bacteria</taxon>
        <taxon>Bacillati</taxon>
        <taxon>Bacillota</taxon>
        <taxon>Bacilli</taxon>
        <taxon>Bacillales</taxon>
        <taxon>Bacillaceae</taxon>
        <taxon>Halalkalibacter</taxon>
    </lineage>
</organism>
<dbReference type="SUPFAM" id="SSF56281">
    <property type="entry name" value="Metallo-hydrolase/oxidoreductase"/>
    <property type="match status" value="1"/>
</dbReference>
<keyword evidence="2" id="KW-1185">Reference proteome</keyword>
<dbReference type="InterPro" id="IPR052159">
    <property type="entry name" value="Competence_DNA_uptake"/>
</dbReference>
<name>A0A9X2CQL7_9BACI</name>
<dbReference type="PANTHER" id="PTHR30619:SF1">
    <property type="entry name" value="RECOMBINATION PROTEIN 2"/>
    <property type="match status" value="1"/>
</dbReference>
<dbReference type="AlphaFoldDB" id="A0A9X2CQL7"/>
<dbReference type="InterPro" id="IPR036866">
    <property type="entry name" value="RibonucZ/Hydroxyglut_hydro"/>
</dbReference>
<dbReference type="Proteomes" id="UP001139150">
    <property type="component" value="Unassembled WGS sequence"/>
</dbReference>
<dbReference type="EMBL" id="JAKRYL010000002">
    <property type="protein sequence ID" value="MCL7745946.1"/>
    <property type="molecule type" value="Genomic_DNA"/>
</dbReference>
<dbReference type="PANTHER" id="PTHR30619">
    <property type="entry name" value="DNA INTERNALIZATION/COMPETENCE PROTEIN COMEC/REC2"/>
    <property type="match status" value="1"/>
</dbReference>
<gene>
    <name evidence="1" type="ORF">MF646_02310</name>
</gene>
<evidence type="ECO:0000313" key="2">
    <source>
        <dbReference type="Proteomes" id="UP001139150"/>
    </source>
</evidence>
<dbReference type="Gene3D" id="3.60.15.10">
    <property type="entry name" value="Ribonuclease Z/Hydroxyacylglutathione hydrolase-like"/>
    <property type="match status" value="1"/>
</dbReference>
<dbReference type="RefSeq" id="WP_250094877.1">
    <property type="nucleotide sequence ID" value="NZ_JAKRYL010000002.1"/>
</dbReference>
<reference evidence="1" key="1">
    <citation type="submission" date="2022-02" db="EMBL/GenBank/DDBJ databases">
        <title>Halalkalibacter sp. nov. isolated from Lonar Lake, India.</title>
        <authorList>
            <person name="Joshi A."/>
            <person name="Thite S."/>
            <person name="Lodha T."/>
        </authorList>
    </citation>
    <scope>NUCLEOTIDE SEQUENCE</scope>
    <source>
        <strain evidence="1">MEB205</strain>
    </source>
</reference>
<comment type="caution">
    <text evidence="1">The sequence shown here is derived from an EMBL/GenBank/DDBJ whole genome shotgun (WGS) entry which is preliminary data.</text>
</comment>
<evidence type="ECO:0000313" key="1">
    <source>
        <dbReference type="EMBL" id="MCL7745946.1"/>
    </source>
</evidence>
<proteinExistence type="predicted"/>
<protein>
    <submittedName>
        <fullName evidence="1">Uncharacterized protein</fullName>
    </submittedName>
</protein>
<sequence length="285" mass="32296">MRKILIGLLCVGILAGLLGLEVRMVSNSDGQEEMELDLQLEEKDVGFVFLDLPNGESTYLELPNEESVLIGTGEEDSEESLFFRLKKLNVTSIDTIILPRFEKEYSGNVEEIVTRLGAKTLIVPEEGLDQANTQYEKLDVRIVGWSDDTTKELAEHVTVKVLPSPSTIMPTLSFIVTIHEEHQFFFSSEANEDIERVWMNDELSPVSVLKVAEFGTNNGTSQRFLNEIDPQVAVLFTRENREVSAQLLERLQETWIDTYRLKQNGAVIIKVNQNDYELVTVHFKG</sequence>
<accession>A0A9X2CQL7</accession>